<sequence length="55" mass="6193">MQAPAFDNIQSYSIISNHIQSPLKSPHIRLSSKLKLELLFSANFYHNISVASYDG</sequence>
<reference evidence="2" key="1">
    <citation type="submission" date="2012-02" db="EMBL/GenBank/DDBJ databases">
        <title>Genome sequencing of Giardia lamblia Genotypes A2 and B isolates (DH and GS) and comparative analysis with the genomes of Genotypes A1 and E (WB and Pig).</title>
        <authorList>
            <person name="Adam R."/>
            <person name="Dahlstrom E."/>
            <person name="Martens C."/>
            <person name="Bruno D."/>
            <person name="Barbian K."/>
            <person name="Porcella S.F."/>
            <person name="Nash T."/>
        </authorList>
    </citation>
    <scope>NUCLEOTIDE SEQUENCE</scope>
    <source>
        <strain evidence="2">GS</strain>
    </source>
</reference>
<dbReference type="AlphaFoldDB" id="V6U0I1"/>
<name>V6U0I1_GIAIN</name>
<dbReference type="EMBL" id="AHHH01000071">
    <property type="protein sequence ID" value="ESU42755.1"/>
    <property type="molecule type" value="Genomic_DNA"/>
</dbReference>
<evidence type="ECO:0000313" key="1">
    <source>
        <dbReference type="EMBL" id="ESU42755.1"/>
    </source>
</evidence>
<gene>
    <name evidence="1" type="ORF">GSB_152408</name>
</gene>
<dbReference type="Proteomes" id="UP000018040">
    <property type="component" value="Unassembled WGS sequence"/>
</dbReference>
<comment type="caution">
    <text evidence="1">The sequence shown here is derived from an EMBL/GenBank/DDBJ whole genome shotgun (WGS) entry which is preliminary data.</text>
</comment>
<proteinExistence type="predicted"/>
<organism evidence="1 2">
    <name type="scientific">Giardia intestinalis</name>
    <name type="common">Giardia lamblia</name>
    <dbReference type="NCBI Taxonomy" id="5741"/>
    <lineage>
        <taxon>Eukaryota</taxon>
        <taxon>Metamonada</taxon>
        <taxon>Diplomonadida</taxon>
        <taxon>Hexamitidae</taxon>
        <taxon>Giardiinae</taxon>
        <taxon>Giardia</taxon>
    </lineage>
</organism>
<accession>V6U0I1</accession>
<reference evidence="1 2" key="2">
    <citation type="journal article" date="2013" name="Genome Biol. Evol.">
        <title>Genome sequencing of Giardia lamblia genotypes A2 and B isolates (DH and GS) and comparative analysis with the genomes of genotypes A1 and E (WB and Pig).</title>
        <authorList>
            <person name="Adam R.D."/>
            <person name="Dahlstrom E.W."/>
            <person name="Martens C.A."/>
            <person name="Bruno D.P."/>
            <person name="Barbian K.D."/>
            <person name="Ricklefs S.M."/>
            <person name="Hernandez M.M."/>
            <person name="Narla N.P."/>
            <person name="Patel R.B."/>
            <person name="Porcella S.F."/>
            <person name="Nash T.E."/>
        </authorList>
    </citation>
    <scope>NUCLEOTIDE SEQUENCE [LARGE SCALE GENOMIC DNA]</scope>
    <source>
        <strain evidence="1 2">GS</strain>
    </source>
</reference>
<evidence type="ECO:0000313" key="2">
    <source>
        <dbReference type="Proteomes" id="UP000018040"/>
    </source>
</evidence>
<protein>
    <submittedName>
        <fullName evidence="1">Uncharacterized protein</fullName>
    </submittedName>
</protein>